<evidence type="ECO:0000256" key="1">
    <source>
        <dbReference type="SAM" id="MobiDB-lite"/>
    </source>
</evidence>
<dbReference type="EnsemblBacteria" id="ACZ19535">
    <property type="protein sequence ID" value="ACZ19535"/>
    <property type="gene ID" value="Taci_1304"/>
</dbReference>
<dbReference type="eggNOG" id="ENOG502ZTS4">
    <property type="taxonomic scope" value="Bacteria"/>
</dbReference>
<dbReference type="Proteomes" id="UP000002030">
    <property type="component" value="Chromosome"/>
</dbReference>
<gene>
    <name evidence="2" type="ordered locus">Taci_1304</name>
</gene>
<name>D1B694_THEAS</name>
<dbReference type="HOGENOM" id="CLU_2248818_0_0_0"/>
<organism evidence="2 3">
    <name type="scientific">Thermanaerovibrio acidaminovorans (strain ATCC 49978 / DSM 6589 / Su883)</name>
    <name type="common">Selenomonas acidaminovorans</name>
    <dbReference type="NCBI Taxonomy" id="525903"/>
    <lineage>
        <taxon>Bacteria</taxon>
        <taxon>Thermotogati</taxon>
        <taxon>Synergistota</taxon>
        <taxon>Synergistia</taxon>
        <taxon>Synergistales</taxon>
        <taxon>Synergistaceae</taxon>
        <taxon>Thermanaerovibrio</taxon>
    </lineage>
</organism>
<dbReference type="KEGG" id="tai:Taci_1304"/>
<dbReference type="STRING" id="525903.Taci_1304"/>
<keyword evidence="3" id="KW-1185">Reference proteome</keyword>
<proteinExistence type="predicted"/>
<accession>D1B694</accession>
<feature type="compositionally biased region" description="Basic and acidic residues" evidence="1">
    <location>
        <begin position="60"/>
        <end position="70"/>
    </location>
</feature>
<evidence type="ECO:0000313" key="2">
    <source>
        <dbReference type="EMBL" id="ACZ19535.1"/>
    </source>
</evidence>
<reference evidence="2 3" key="1">
    <citation type="journal article" date="2009" name="Stand. Genomic Sci.">
        <title>Complete genome sequence of Thermanaerovibrio acidaminovorans type strain (Su883).</title>
        <authorList>
            <person name="Chovatia M."/>
            <person name="Sikorski J."/>
            <person name="Schroder M."/>
            <person name="Lapidus A."/>
            <person name="Nolan M."/>
            <person name="Tice H."/>
            <person name="Glavina Del Rio T."/>
            <person name="Copeland A."/>
            <person name="Cheng J.F."/>
            <person name="Lucas S."/>
            <person name="Chen F."/>
            <person name="Bruce D."/>
            <person name="Goodwin L."/>
            <person name="Pitluck S."/>
            <person name="Ivanova N."/>
            <person name="Mavromatis K."/>
            <person name="Ovchinnikova G."/>
            <person name="Pati A."/>
            <person name="Chen A."/>
            <person name="Palaniappan K."/>
            <person name="Land M."/>
            <person name="Hauser L."/>
            <person name="Chang Y.J."/>
            <person name="Jeffries C.D."/>
            <person name="Chain P."/>
            <person name="Saunders E."/>
            <person name="Detter J.C."/>
            <person name="Brettin T."/>
            <person name="Rohde M."/>
            <person name="Goker M."/>
            <person name="Spring S."/>
            <person name="Bristow J."/>
            <person name="Markowitz V."/>
            <person name="Hugenholtz P."/>
            <person name="Kyrpides N.C."/>
            <person name="Klenk H.P."/>
            <person name="Eisen J.A."/>
        </authorList>
    </citation>
    <scope>NUCLEOTIDE SEQUENCE [LARGE SCALE GENOMIC DNA]</scope>
    <source>
        <strain evidence="3">ATCC 49978 / DSM 6589 / Su883</strain>
    </source>
</reference>
<dbReference type="AlphaFoldDB" id="D1B694"/>
<feature type="region of interest" description="Disordered" evidence="1">
    <location>
        <begin position="21"/>
        <end position="104"/>
    </location>
</feature>
<feature type="compositionally biased region" description="Gly residues" evidence="1">
    <location>
        <begin position="71"/>
        <end position="97"/>
    </location>
</feature>
<dbReference type="EMBL" id="CP001818">
    <property type="protein sequence ID" value="ACZ19535.1"/>
    <property type="molecule type" value="Genomic_DNA"/>
</dbReference>
<feature type="compositionally biased region" description="Basic and acidic residues" evidence="1">
    <location>
        <begin position="38"/>
        <end position="52"/>
    </location>
</feature>
<sequence>MSLRPVDWQLSMWNLEQRAQEAPKDPLSAALAASRQVESQRRQEDQRRRLAEAEASSADRPLEGAAEREAGSGGGRRGNKRGGGPKEGPGDPEGGASGSFEVYG</sequence>
<evidence type="ECO:0000313" key="3">
    <source>
        <dbReference type="Proteomes" id="UP000002030"/>
    </source>
</evidence>
<protein>
    <submittedName>
        <fullName evidence="2">Uncharacterized protein</fullName>
    </submittedName>
</protein>
<dbReference type="RefSeq" id="WP_012870046.1">
    <property type="nucleotide sequence ID" value="NC_013522.1"/>
</dbReference>